<protein>
    <submittedName>
        <fullName evidence="2">DnaA regulatory inactivator Hda</fullName>
    </submittedName>
</protein>
<evidence type="ECO:0000313" key="3">
    <source>
        <dbReference type="Proteomes" id="UP000310016"/>
    </source>
</evidence>
<dbReference type="SUPFAM" id="SSF52540">
    <property type="entry name" value="P-loop containing nucleoside triphosphate hydrolases"/>
    <property type="match status" value="1"/>
</dbReference>
<feature type="domain" description="Hda lid" evidence="1">
    <location>
        <begin position="150"/>
        <end position="214"/>
    </location>
</feature>
<dbReference type="Proteomes" id="UP000310016">
    <property type="component" value="Unassembled WGS sequence"/>
</dbReference>
<dbReference type="PANTHER" id="PTHR30050">
    <property type="entry name" value="CHROMOSOMAL REPLICATION INITIATOR PROTEIN DNAA"/>
    <property type="match status" value="1"/>
</dbReference>
<sequence>MQQLVLDLQLPAPPSFEGFVRGDNAEPLFMLGEWVSGAEDVRFLYLWGEAGVGKSYLLAAAAARCGVTVILPPGELPVALTGDELLIVDGVDGLSPEQQIRLFDHYNTLREGSGRLLAAGTLPPMLLPLRDDLTTRLGWGLVYQLKALSDADKVAALKQRAAGLGFELSDDAADYLLRHASRDLPALNALLERANIHALSLRRPVTVPLLREVLGAGREEGRGKREG</sequence>
<evidence type="ECO:0000259" key="1">
    <source>
        <dbReference type="Pfam" id="PF22688"/>
    </source>
</evidence>
<dbReference type="InterPro" id="IPR027417">
    <property type="entry name" value="P-loop_NTPase"/>
</dbReference>
<reference evidence="2 3" key="1">
    <citation type="submission" date="2019-04" db="EMBL/GenBank/DDBJ databases">
        <title>Chitiniphilus eburnea sp. nov., a novel chitinolytic bacterium isolated from aquaculture sludge.</title>
        <authorList>
            <person name="Sheng M."/>
        </authorList>
    </citation>
    <scope>NUCLEOTIDE SEQUENCE [LARGE SCALE GENOMIC DNA]</scope>
    <source>
        <strain evidence="2 3">HX-2-15</strain>
    </source>
</reference>
<dbReference type="Gene3D" id="3.40.50.300">
    <property type="entry name" value="P-loop containing nucleotide triphosphate hydrolases"/>
    <property type="match status" value="1"/>
</dbReference>
<dbReference type="NCBIfam" id="TIGR03420">
    <property type="entry name" value="DnaA_homol_Hda"/>
    <property type="match status" value="1"/>
</dbReference>
<dbReference type="Gene3D" id="1.10.8.60">
    <property type="match status" value="1"/>
</dbReference>
<dbReference type="GO" id="GO:0003688">
    <property type="term" value="F:DNA replication origin binding"/>
    <property type="evidence" value="ECO:0007669"/>
    <property type="project" value="TreeGrafter"/>
</dbReference>
<dbReference type="InterPro" id="IPR055199">
    <property type="entry name" value="Hda_lid"/>
</dbReference>
<dbReference type="EMBL" id="SUMF01000001">
    <property type="protein sequence ID" value="TJZ79118.1"/>
    <property type="molecule type" value="Genomic_DNA"/>
</dbReference>
<dbReference type="RefSeq" id="WP_136771632.1">
    <property type="nucleotide sequence ID" value="NZ_SUMF01000001.1"/>
</dbReference>
<gene>
    <name evidence="2" type="primary">hda</name>
    <name evidence="2" type="ORF">FAZ21_02200</name>
</gene>
<organism evidence="2 3">
    <name type="scientific">Chitiniphilus eburneus</name>
    <dbReference type="NCBI Taxonomy" id="2571148"/>
    <lineage>
        <taxon>Bacteria</taxon>
        <taxon>Pseudomonadati</taxon>
        <taxon>Pseudomonadota</taxon>
        <taxon>Betaproteobacteria</taxon>
        <taxon>Neisseriales</taxon>
        <taxon>Chitinibacteraceae</taxon>
        <taxon>Chitiniphilus</taxon>
    </lineage>
</organism>
<dbReference type="AlphaFoldDB" id="A0A4V5MS85"/>
<dbReference type="PANTHER" id="PTHR30050:SF5">
    <property type="entry name" value="DNAA REGULATORY INACTIVATOR HDA"/>
    <property type="match status" value="1"/>
</dbReference>
<dbReference type="GO" id="GO:0006270">
    <property type="term" value="P:DNA replication initiation"/>
    <property type="evidence" value="ECO:0007669"/>
    <property type="project" value="TreeGrafter"/>
</dbReference>
<keyword evidence="3" id="KW-1185">Reference proteome</keyword>
<proteinExistence type="predicted"/>
<dbReference type="GO" id="GO:0032297">
    <property type="term" value="P:negative regulation of DNA-templated DNA replication initiation"/>
    <property type="evidence" value="ECO:0007669"/>
    <property type="project" value="InterPro"/>
</dbReference>
<dbReference type="OrthoDB" id="9784878at2"/>
<name>A0A4V5MS85_9NEIS</name>
<dbReference type="InterPro" id="IPR017788">
    <property type="entry name" value="Hda"/>
</dbReference>
<comment type="caution">
    <text evidence="2">The sequence shown here is derived from an EMBL/GenBank/DDBJ whole genome shotgun (WGS) entry which is preliminary data.</text>
</comment>
<evidence type="ECO:0000313" key="2">
    <source>
        <dbReference type="EMBL" id="TJZ79118.1"/>
    </source>
</evidence>
<dbReference type="Pfam" id="PF22688">
    <property type="entry name" value="Hda_lid"/>
    <property type="match status" value="1"/>
</dbReference>
<accession>A0A4V5MS85</accession>
<dbReference type="GO" id="GO:0005886">
    <property type="term" value="C:plasma membrane"/>
    <property type="evidence" value="ECO:0007669"/>
    <property type="project" value="TreeGrafter"/>
</dbReference>